<feature type="active site" description="Proton acceptor" evidence="9">
    <location>
        <position position="49"/>
    </location>
</feature>
<dbReference type="NCBIfam" id="TIGR00262">
    <property type="entry name" value="trpA"/>
    <property type="match status" value="1"/>
</dbReference>
<comment type="pathway">
    <text evidence="2 9">Amino-acid biosynthesis; L-tryptophan biosynthesis; L-tryptophan from chorismate: step 5/5.</text>
</comment>
<dbReference type="FunFam" id="3.20.20.70:FF:000037">
    <property type="entry name" value="Tryptophan synthase alpha chain"/>
    <property type="match status" value="1"/>
</dbReference>
<dbReference type="SUPFAM" id="SSF51366">
    <property type="entry name" value="Ribulose-phoshate binding barrel"/>
    <property type="match status" value="1"/>
</dbReference>
<dbReference type="Proteomes" id="UP000192731">
    <property type="component" value="Unassembled WGS sequence"/>
</dbReference>
<dbReference type="InterPro" id="IPR018204">
    <property type="entry name" value="Trp_synthase_alpha_AS"/>
</dbReference>
<comment type="catalytic activity">
    <reaction evidence="8 9">
        <text>(1S,2R)-1-C-(indol-3-yl)glycerol 3-phosphate + L-serine = D-glyceraldehyde 3-phosphate + L-tryptophan + H2O</text>
        <dbReference type="Rhea" id="RHEA:10532"/>
        <dbReference type="ChEBI" id="CHEBI:15377"/>
        <dbReference type="ChEBI" id="CHEBI:33384"/>
        <dbReference type="ChEBI" id="CHEBI:57912"/>
        <dbReference type="ChEBI" id="CHEBI:58866"/>
        <dbReference type="ChEBI" id="CHEBI:59776"/>
        <dbReference type="EC" id="4.2.1.20"/>
    </reaction>
</comment>
<protein>
    <recommendedName>
        <fullName evidence="9">Tryptophan synthase alpha chain</fullName>
        <ecNumber evidence="9">4.2.1.20</ecNumber>
    </recommendedName>
</protein>
<dbReference type="Pfam" id="PF00290">
    <property type="entry name" value="Trp_syntA"/>
    <property type="match status" value="1"/>
</dbReference>
<organism evidence="11 12">
    <name type="scientific">Desulfonispora thiosulfatigenes DSM 11270</name>
    <dbReference type="NCBI Taxonomy" id="656914"/>
    <lineage>
        <taxon>Bacteria</taxon>
        <taxon>Bacillati</taxon>
        <taxon>Bacillota</taxon>
        <taxon>Clostridia</taxon>
        <taxon>Eubacteriales</taxon>
        <taxon>Peptococcaceae</taxon>
        <taxon>Desulfonispora</taxon>
    </lineage>
</organism>
<sequence length="269" mass="29376">MNRIDQTFKKLASQNKKALIPYVSVGDPNLEFTERLVLKLAEEGADLIELGIPYSDPVADGPTIQKASARALSGGVTLEKIFSLILRLREKTQIPLIIMSYFNPIYVKGMENFTKKASASGIDGIIIPDLPVEEAGIFNELAKEQGIYLINLIAPTSNKRIKKIVQNSKGFIYCVSSLGVTGARAGNFNNLETFLQNIRAETDLPLAVGFGVSTSEQAKNIAQYAEGVIIGSALINQIEKNIDQNYFNQEKALSDASSFIRDLKGAMSI</sequence>
<reference evidence="11 12" key="1">
    <citation type="submission" date="2017-04" db="EMBL/GenBank/DDBJ databases">
        <authorList>
            <person name="Afonso C.L."/>
            <person name="Miller P.J."/>
            <person name="Scott M.A."/>
            <person name="Spackman E."/>
            <person name="Goraichik I."/>
            <person name="Dimitrov K.M."/>
            <person name="Suarez D.L."/>
            <person name="Swayne D.E."/>
        </authorList>
    </citation>
    <scope>NUCLEOTIDE SEQUENCE [LARGE SCALE GENOMIC DNA]</scope>
    <source>
        <strain evidence="11 12">DSM 11270</strain>
    </source>
</reference>
<comment type="similarity">
    <text evidence="9 10">Belongs to the TrpA family.</text>
</comment>
<evidence type="ECO:0000256" key="7">
    <source>
        <dbReference type="ARBA" id="ARBA00023239"/>
    </source>
</evidence>
<dbReference type="PANTHER" id="PTHR43406:SF1">
    <property type="entry name" value="TRYPTOPHAN SYNTHASE ALPHA CHAIN, CHLOROPLASTIC"/>
    <property type="match status" value="1"/>
</dbReference>
<dbReference type="RefSeq" id="WP_084053106.1">
    <property type="nucleotide sequence ID" value="NZ_FWWT01000017.1"/>
</dbReference>
<dbReference type="UniPathway" id="UPA00035">
    <property type="reaction ID" value="UER00044"/>
</dbReference>
<evidence type="ECO:0000256" key="3">
    <source>
        <dbReference type="ARBA" id="ARBA00011270"/>
    </source>
</evidence>
<dbReference type="Gene3D" id="3.20.20.70">
    <property type="entry name" value="Aldolase class I"/>
    <property type="match status" value="1"/>
</dbReference>
<dbReference type="GO" id="GO:0004834">
    <property type="term" value="F:tryptophan synthase activity"/>
    <property type="evidence" value="ECO:0007669"/>
    <property type="project" value="UniProtKB-UniRule"/>
</dbReference>
<evidence type="ECO:0000256" key="4">
    <source>
        <dbReference type="ARBA" id="ARBA00022605"/>
    </source>
</evidence>
<evidence type="ECO:0000313" key="11">
    <source>
        <dbReference type="EMBL" id="SMB90444.1"/>
    </source>
</evidence>
<dbReference type="OrthoDB" id="9804578at2"/>
<dbReference type="PANTHER" id="PTHR43406">
    <property type="entry name" value="TRYPTOPHAN SYNTHASE, ALPHA CHAIN"/>
    <property type="match status" value="1"/>
</dbReference>
<evidence type="ECO:0000313" key="12">
    <source>
        <dbReference type="Proteomes" id="UP000192731"/>
    </source>
</evidence>
<dbReference type="STRING" id="656914.SAMN00017405_1314"/>
<dbReference type="EMBL" id="FWWT01000017">
    <property type="protein sequence ID" value="SMB90444.1"/>
    <property type="molecule type" value="Genomic_DNA"/>
</dbReference>
<keyword evidence="5 9" id="KW-0822">Tryptophan biosynthesis</keyword>
<name>A0A1W1VBU3_DESTI</name>
<dbReference type="PROSITE" id="PS00167">
    <property type="entry name" value="TRP_SYNTHASE_ALPHA"/>
    <property type="match status" value="1"/>
</dbReference>
<evidence type="ECO:0000256" key="2">
    <source>
        <dbReference type="ARBA" id="ARBA00004733"/>
    </source>
</evidence>
<evidence type="ECO:0000256" key="9">
    <source>
        <dbReference type="HAMAP-Rule" id="MF_00131"/>
    </source>
</evidence>
<dbReference type="HAMAP" id="MF_00131">
    <property type="entry name" value="Trp_synth_alpha"/>
    <property type="match status" value="1"/>
</dbReference>
<comment type="function">
    <text evidence="1 9">The alpha subunit is responsible for the aldol cleavage of indoleglycerol phosphate to indole and glyceraldehyde 3-phosphate.</text>
</comment>
<accession>A0A1W1VBU3</accession>
<evidence type="ECO:0000256" key="10">
    <source>
        <dbReference type="RuleBase" id="RU003662"/>
    </source>
</evidence>
<dbReference type="CDD" id="cd04724">
    <property type="entry name" value="Tryptophan_synthase_alpha"/>
    <property type="match status" value="1"/>
</dbReference>
<dbReference type="GO" id="GO:0005829">
    <property type="term" value="C:cytosol"/>
    <property type="evidence" value="ECO:0007669"/>
    <property type="project" value="TreeGrafter"/>
</dbReference>
<dbReference type="InterPro" id="IPR013785">
    <property type="entry name" value="Aldolase_TIM"/>
</dbReference>
<dbReference type="AlphaFoldDB" id="A0A1W1VBU3"/>
<keyword evidence="12" id="KW-1185">Reference proteome</keyword>
<comment type="subunit">
    <text evidence="3 9">Tetramer of two alpha and two beta chains.</text>
</comment>
<keyword evidence="7 9" id="KW-0456">Lyase</keyword>
<dbReference type="EC" id="4.2.1.20" evidence="9"/>
<keyword evidence="6 9" id="KW-0057">Aromatic amino acid biosynthesis</keyword>
<proteinExistence type="inferred from homology"/>
<feature type="active site" description="Proton acceptor" evidence="9">
    <location>
        <position position="60"/>
    </location>
</feature>
<evidence type="ECO:0000256" key="6">
    <source>
        <dbReference type="ARBA" id="ARBA00023141"/>
    </source>
</evidence>
<dbReference type="InterPro" id="IPR011060">
    <property type="entry name" value="RibuloseP-bd_barrel"/>
</dbReference>
<evidence type="ECO:0000256" key="5">
    <source>
        <dbReference type="ARBA" id="ARBA00022822"/>
    </source>
</evidence>
<keyword evidence="4 9" id="KW-0028">Amino-acid biosynthesis</keyword>
<evidence type="ECO:0000256" key="1">
    <source>
        <dbReference type="ARBA" id="ARBA00003365"/>
    </source>
</evidence>
<dbReference type="InterPro" id="IPR002028">
    <property type="entry name" value="Trp_synthase_suA"/>
</dbReference>
<evidence type="ECO:0000256" key="8">
    <source>
        <dbReference type="ARBA" id="ARBA00049047"/>
    </source>
</evidence>
<gene>
    <name evidence="9" type="primary">trpA</name>
    <name evidence="11" type="ORF">SAMN00017405_1314</name>
</gene>